<feature type="compositionally biased region" description="Basic and acidic residues" evidence="2">
    <location>
        <begin position="737"/>
        <end position="747"/>
    </location>
</feature>
<protein>
    <submittedName>
        <fullName evidence="4">Uncharacterized protein</fullName>
    </submittedName>
</protein>
<feature type="compositionally biased region" description="Basic and acidic residues" evidence="2">
    <location>
        <begin position="715"/>
        <end position="728"/>
    </location>
</feature>
<evidence type="ECO:0000256" key="2">
    <source>
        <dbReference type="SAM" id="MobiDB-lite"/>
    </source>
</evidence>
<reference evidence="4 5" key="1">
    <citation type="submission" date="2024-04" db="EMBL/GenBank/DDBJ databases">
        <title>Tritrichomonas musculus Genome.</title>
        <authorList>
            <person name="Alves-Ferreira E."/>
            <person name="Grigg M."/>
            <person name="Lorenzi H."/>
            <person name="Galac M."/>
        </authorList>
    </citation>
    <scope>NUCLEOTIDE SEQUENCE [LARGE SCALE GENOMIC DNA]</scope>
    <source>
        <strain evidence="4 5">EAF2021</strain>
    </source>
</reference>
<feature type="compositionally biased region" description="Basic and acidic residues" evidence="2">
    <location>
        <begin position="461"/>
        <end position="477"/>
    </location>
</feature>
<feature type="compositionally biased region" description="Basic and acidic residues" evidence="2">
    <location>
        <begin position="486"/>
        <end position="524"/>
    </location>
</feature>
<feature type="compositionally biased region" description="Basic and acidic residues" evidence="2">
    <location>
        <begin position="397"/>
        <end position="406"/>
    </location>
</feature>
<evidence type="ECO:0000313" key="4">
    <source>
        <dbReference type="EMBL" id="KAK8845700.1"/>
    </source>
</evidence>
<feature type="compositionally biased region" description="Low complexity" evidence="2">
    <location>
        <begin position="442"/>
        <end position="452"/>
    </location>
</feature>
<feature type="compositionally biased region" description="Basic and acidic residues" evidence="2">
    <location>
        <begin position="687"/>
        <end position="707"/>
    </location>
</feature>
<feature type="compositionally biased region" description="Basic and acidic residues" evidence="2">
    <location>
        <begin position="414"/>
        <end position="441"/>
    </location>
</feature>
<feature type="coiled-coil region" evidence="1">
    <location>
        <begin position="26"/>
        <end position="71"/>
    </location>
</feature>
<dbReference type="EMBL" id="JAPFFF010000030">
    <property type="protein sequence ID" value="KAK8845700.1"/>
    <property type="molecule type" value="Genomic_DNA"/>
</dbReference>
<evidence type="ECO:0000313" key="5">
    <source>
        <dbReference type="Proteomes" id="UP001470230"/>
    </source>
</evidence>
<comment type="caution">
    <text evidence="4">The sequence shown here is derived from an EMBL/GenBank/DDBJ whole genome shotgun (WGS) entry which is preliminary data.</text>
</comment>
<sequence>MTRNSSSPSRISFLIKQTAQHVNENIPDDQKKLEELIKKLELEKKEYFKIYEHLRESNESVNKENQILKDTIDDRKAYYEQILDRYFQSNHFLETTIEHNRKMSKIYRSYKTRVRNFQKITKNEKFSNAEMEKFQRELDDIDERVNELMIKFPDSEKQVHQYQVQLSLISRLYKVNNLFSKEAERFVKSEPNSELLPISNHSAFDELEGEFNNGNELKKELCLYNYDESENQNATNHLAKQINRCLPIYNQLIKINKTKEMLVPNQDNKQENKTEDSTLDSTLDSTFILISSSLISPINSPKGNRQNFVQMILDVDFNEELFELKRIVKSKDFFDYLNDPKSEGLRNNMQNILNQAETPKKKGSSLPKLHRSHHSKSNKKDGSENPSKSIKIVISSDSDKLDKSNNDTKNNNDNSEKLIKLDKPRDLENSTKSPKDSEKTDNPNNKNNDIIDGLNKLINSTKDDQVKESDKSKKTAEDDGTNALDKLIKATNDDKSKESEKTAKSDKNNLSEKSVKSTKSDNSKRSNNNNLLDNLIKITNDDITRESERSAKSIKSGRIEPVDKSDKSDTLDKSKELNDNDITGNLSKLIRSSRESEKSIEKDDKNFFNAVKTDESDNPEGGATIDDTKQEKSDTSESSERLINLDNTSILDRLLKLENEGDGNDQNDNQLSTEKSYNSEQSANSDNSKRGEDDTREQADHPARSERTMASGDQANEKEEKGTQHVVEDIENLLFGHENKATQKNEESGVSDQSRAKDEHIQSEPTSHGADSKLNSHGADSKLNSQDADSKLNSHGTDRNQEDTDRQIKDAVGEVSNGEVNDKAVCDGVKYASVETNTDLRAQLIQQQKEIRERITAILESRKKDPTAIYPPFLPSSRKVPRRNVPAVKLAVTLKDIGLEGLDSATPDKAQELREKEKEQQKKKKDGRTKKQKY</sequence>
<feature type="compositionally biased region" description="Basic residues" evidence="2">
    <location>
        <begin position="921"/>
        <end position="934"/>
    </location>
</feature>
<evidence type="ECO:0000256" key="1">
    <source>
        <dbReference type="SAM" id="Coils"/>
    </source>
</evidence>
<feature type="compositionally biased region" description="Polar residues" evidence="2">
    <location>
        <begin position="672"/>
        <end position="686"/>
    </location>
</feature>
<feature type="region of interest" description="Disordered" evidence="2">
    <location>
        <begin position="357"/>
        <end position="529"/>
    </location>
</feature>
<dbReference type="Proteomes" id="UP001470230">
    <property type="component" value="Unassembled WGS sequence"/>
</dbReference>
<feature type="compositionally biased region" description="Basic and acidic residues" evidence="2">
    <location>
        <begin position="592"/>
        <end position="606"/>
    </location>
</feature>
<accession>A0ABR2HF78</accession>
<feature type="compositionally biased region" description="Low complexity" evidence="2">
    <location>
        <begin position="385"/>
        <end position="396"/>
    </location>
</feature>
<feature type="region of interest" description="Disordered" evidence="2">
    <location>
        <begin position="544"/>
        <end position="644"/>
    </location>
</feature>
<gene>
    <name evidence="3" type="ORF">M9Y10_019459</name>
    <name evidence="4" type="ORF">M9Y10_020618</name>
</gene>
<proteinExistence type="predicted"/>
<feature type="compositionally biased region" description="Basic and acidic residues" evidence="2">
    <location>
        <begin position="544"/>
        <end position="578"/>
    </location>
</feature>
<feature type="region of interest" description="Disordered" evidence="2">
    <location>
        <begin position="656"/>
        <end position="818"/>
    </location>
</feature>
<keyword evidence="1" id="KW-0175">Coiled coil</keyword>
<dbReference type="EMBL" id="JAPFFF010000250">
    <property type="protein sequence ID" value="KAK8835013.1"/>
    <property type="molecule type" value="Genomic_DNA"/>
</dbReference>
<feature type="coiled-coil region" evidence="1">
    <location>
        <begin position="124"/>
        <end position="151"/>
    </location>
</feature>
<feature type="compositionally biased region" description="Basic and acidic residues" evidence="2">
    <location>
        <begin position="909"/>
        <end position="920"/>
    </location>
</feature>
<organism evidence="4 5">
    <name type="scientific">Tritrichomonas musculus</name>
    <dbReference type="NCBI Taxonomy" id="1915356"/>
    <lineage>
        <taxon>Eukaryota</taxon>
        <taxon>Metamonada</taxon>
        <taxon>Parabasalia</taxon>
        <taxon>Tritrichomonadida</taxon>
        <taxon>Tritrichomonadidae</taxon>
        <taxon>Tritrichomonas</taxon>
    </lineage>
</organism>
<feature type="compositionally biased region" description="Basic residues" evidence="2">
    <location>
        <begin position="368"/>
        <end position="377"/>
    </location>
</feature>
<name>A0ABR2HF78_9EUKA</name>
<feature type="compositionally biased region" description="Basic and acidic residues" evidence="2">
    <location>
        <begin position="626"/>
        <end position="640"/>
    </location>
</feature>
<feature type="compositionally biased region" description="Basic and acidic residues" evidence="2">
    <location>
        <begin position="788"/>
        <end position="812"/>
    </location>
</feature>
<keyword evidence="5" id="KW-1185">Reference proteome</keyword>
<evidence type="ECO:0000313" key="3">
    <source>
        <dbReference type="EMBL" id="KAK8835013.1"/>
    </source>
</evidence>
<feature type="region of interest" description="Disordered" evidence="2">
    <location>
        <begin position="901"/>
        <end position="934"/>
    </location>
</feature>